<reference evidence="1 2" key="1">
    <citation type="submission" date="2013-11" db="EMBL/GenBank/DDBJ databases">
        <title>The Damaraland mole rat (Fukomys damarensis) genome and evolution of African mole rats.</title>
        <authorList>
            <person name="Gladyshev V.N."/>
            <person name="Fang X."/>
        </authorList>
    </citation>
    <scope>NUCLEOTIDE SEQUENCE [LARGE SCALE GENOMIC DNA]</scope>
    <source>
        <tissue evidence="1">Liver</tissue>
    </source>
</reference>
<protein>
    <submittedName>
        <fullName evidence="1">Uncharacterized protein</fullName>
    </submittedName>
</protein>
<evidence type="ECO:0000313" key="2">
    <source>
        <dbReference type="Proteomes" id="UP000028990"/>
    </source>
</evidence>
<keyword evidence="2" id="KW-1185">Reference proteome</keyword>
<gene>
    <name evidence="1" type="ORF">H920_11760</name>
</gene>
<organism evidence="1 2">
    <name type="scientific">Fukomys damarensis</name>
    <name type="common">Damaraland mole rat</name>
    <name type="synonym">Cryptomys damarensis</name>
    <dbReference type="NCBI Taxonomy" id="885580"/>
    <lineage>
        <taxon>Eukaryota</taxon>
        <taxon>Metazoa</taxon>
        <taxon>Chordata</taxon>
        <taxon>Craniata</taxon>
        <taxon>Vertebrata</taxon>
        <taxon>Euteleostomi</taxon>
        <taxon>Mammalia</taxon>
        <taxon>Eutheria</taxon>
        <taxon>Euarchontoglires</taxon>
        <taxon>Glires</taxon>
        <taxon>Rodentia</taxon>
        <taxon>Hystricomorpha</taxon>
        <taxon>Bathyergidae</taxon>
        <taxon>Fukomys</taxon>
    </lineage>
</organism>
<dbReference type="AlphaFoldDB" id="A0A091D9C6"/>
<proteinExistence type="predicted"/>
<accession>A0A091D9C6</accession>
<dbReference type="EMBL" id="KN123079">
    <property type="protein sequence ID" value="KFO26865.1"/>
    <property type="molecule type" value="Genomic_DNA"/>
</dbReference>
<evidence type="ECO:0000313" key="1">
    <source>
        <dbReference type="EMBL" id="KFO26865.1"/>
    </source>
</evidence>
<sequence>MGDAWSRELSSERGCLTQDALFRCSAKTHTAPAPRLRASGSHTTGCTNLSSKINPQSLQQNADCSVWTIPSAYSRPPIAVARLLMESVLSESPAHVPLCPHISPQRSSPPEETHTVASAFPGDCAASLV</sequence>
<name>A0A091D9C6_FUKDA</name>
<dbReference type="Proteomes" id="UP000028990">
    <property type="component" value="Unassembled WGS sequence"/>
</dbReference>